<dbReference type="EMBL" id="JACOPR010000014">
    <property type="protein sequence ID" value="MBC5732006.1"/>
    <property type="molecule type" value="Genomic_DNA"/>
</dbReference>
<dbReference type="Proteomes" id="UP000660021">
    <property type="component" value="Unassembled WGS sequence"/>
</dbReference>
<proteinExistence type="inferred from homology"/>
<keyword evidence="7" id="KW-1185">Reference proteome</keyword>
<gene>
    <name evidence="6" type="ORF">H8S34_14395</name>
</gene>
<keyword evidence="4" id="KW-0862">Zinc</keyword>
<dbReference type="SUPFAM" id="SSF51735">
    <property type="entry name" value="NAD(P)-binding Rossmann-fold domains"/>
    <property type="match status" value="1"/>
</dbReference>
<accession>A0ABR7HWW4</accession>
<dbReference type="InterPro" id="IPR011032">
    <property type="entry name" value="GroES-like_sf"/>
</dbReference>
<protein>
    <submittedName>
        <fullName evidence="6">Alcohol dehydrogenase catalytic domain-containing protein</fullName>
    </submittedName>
</protein>
<dbReference type="SMART" id="SM00829">
    <property type="entry name" value="PKS_ER"/>
    <property type="match status" value="1"/>
</dbReference>
<comment type="caution">
    <text evidence="6">The sequence shown here is derived from an EMBL/GenBank/DDBJ whole genome shotgun (WGS) entry which is preliminary data.</text>
</comment>
<dbReference type="PANTHER" id="PTHR42813:SF4">
    <property type="entry name" value="NADP-DEPENDENT ISOPROPANOL DEHYDROGENASE"/>
    <property type="match status" value="1"/>
</dbReference>
<dbReference type="InterPro" id="IPR036291">
    <property type="entry name" value="NAD(P)-bd_dom_sf"/>
</dbReference>
<dbReference type="InterPro" id="IPR013154">
    <property type="entry name" value="ADH-like_N"/>
</dbReference>
<evidence type="ECO:0000313" key="7">
    <source>
        <dbReference type="Proteomes" id="UP000660021"/>
    </source>
</evidence>
<dbReference type="SUPFAM" id="SSF50129">
    <property type="entry name" value="GroES-like"/>
    <property type="match status" value="1"/>
</dbReference>
<evidence type="ECO:0000256" key="1">
    <source>
        <dbReference type="ARBA" id="ARBA00001947"/>
    </source>
</evidence>
<evidence type="ECO:0000256" key="4">
    <source>
        <dbReference type="ARBA" id="ARBA00022833"/>
    </source>
</evidence>
<dbReference type="Gene3D" id="3.90.180.10">
    <property type="entry name" value="Medium-chain alcohol dehydrogenases, catalytic domain"/>
    <property type="match status" value="1"/>
</dbReference>
<dbReference type="PANTHER" id="PTHR42813">
    <property type="entry name" value="ZINC-TYPE ALCOHOL DEHYDROGENASE-LIKE"/>
    <property type="match status" value="1"/>
</dbReference>
<evidence type="ECO:0000259" key="5">
    <source>
        <dbReference type="SMART" id="SM00829"/>
    </source>
</evidence>
<dbReference type="InterPro" id="IPR013149">
    <property type="entry name" value="ADH-like_C"/>
</dbReference>
<dbReference type="Pfam" id="PF08240">
    <property type="entry name" value="ADH_N"/>
    <property type="match status" value="1"/>
</dbReference>
<comment type="similarity">
    <text evidence="2">Belongs to the zinc-containing alcohol dehydrogenase family.</text>
</comment>
<evidence type="ECO:0000256" key="3">
    <source>
        <dbReference type="ARBA" id="ARBA00022723"/>
    </source>
</evidence>
<dbReference type="Pfam" id="PF00107">
    <property type="entry name" value="ADH_zinc_N"/>
    <property type="match status" value="1"/>
</dbReference>
<dbReference type="InterPro" id="IPR020843">
    <property type="entry name" value="ER"/>
</dbReference>
<sequence>METMLAMVYRGVGDIGLERRPIPRICDPRDAVVRVTRSTICTSDLHIAHGAVPRAVPGIVLGHEFVGEIVAVGEALKGRLHVGERVAACCETFCGECWFCRRGYVNNCTQGGWELGCRIDGCQAEYVRVPFADTGLTPIPDHVSDEDALFLGDILASGYFGAELCEIQPGDTVAVLGAGPVGLCAMECARLLGAGQVIAIEPRKERRELARAEGLADVVLASGESGEILARTEGRGADGVIECAGGADTFQTAWQIARPNGIVAVVAMYEQNQVLPLPEMYGKNLIFKTGGVDARHGQRLMDLLAAGRLRTDFLITHRGGLDRIEEGYRVFSDPESGCIKWVVTPPGEG</sequence>
<keyword evidence="3" id="KW-0479">Metal-binding</keyword>
<organism evidence="6 7">
    <name type="scientific">Pseudoflavonifractor hominis</name>
    <dbReference type="NCBI Taxonomy" id="2763059"/>
    <lineage>
        <taxon>Bacteria</taxon>
        <taxon>Bacillati</taxon>
        <taxon>Bacillota</taxon>
        <taxon>Clostridia</taxon>
        <taxon>Eubacteriales</taxon>
        <taxon>Oscillospiraceae</taxon>
        <taxon>Pseudoflavonifractor</taxon>
    </lineage>
</organism>
<reference evidence="6 7" key="1">
    <citation type="submission" date="2020-08" db="EMBL/GenBank/DDBJ databases">
        <title>Genome public.</title>
        <authorList>
            <person name="Liu C."/>
            <person name="Sun Q."/>
        </authorList>
    </citation>
    <scope>NUCLEOTIDE SEQUENCE [LARGE SCALE GENOMIC DNA]</scope>
    <source>
        <strain evidence="6 7">New-38</strain>
    </source>
</reference>
<name>A0ABR7HWW4_9FIRM</name>
<comment type="cofactor">
    <cofactor evidence="1">
        <name>Zn(2+)</name>
        <dbReference type="ChEBI" id="CHEBI:29105"/>
    </cofactor>
</comment>
<feature type="domain" description="Enoyl reductase (ER)" evidence="5">
    <location>
        <begin position="11"/>
        <end position="343"/>
    </location>
</feature>
<evidence type="ECO:0000256" key="2">
    <source>
        <dbReference type="ARBA" id="ARBA00008072"/>
    </source>
</evidence>
<dbReference type="RefSeq" id="WP_186964377.1">
    <property type="nucleotide sequence ID" value="NZ_JACOPR010000014.1"/>
</dbReference>
<evidence type="ECO:0000313" key="6">
    <source>
        <dbReference type="EMBL" id="MBC5732006.1"/>
    </source>
</evidence>
<dbReference type="CDD" id="cd05278">
    <property type="entry name" value="FDH_like"/>
    <property type="match status" value="1"/>
</dbReference>
<dbReference type="Gene3D" id="3.40.50.720">
    <property type="entry name" value="NAD(P)-binding Rossmann-like Domain"/>
    <property type="match status" value="1"/>
</dbReference>